<evidence type="ECO:0000256" key="1">
    <source>
        <dbReference type="SAM" id="MobiDB-lite"/>
    </source>
</evidence>
<sequence>MDQKTNVDKGITKEDCITEEFLDSVENWWSNDQENRKTADSQQRNTENEDLGSGQMNIGRNYDLSNAPTVTKEEFLDAVENWWLNDQENRNQQVLSKETLKMKISTMVI</sequence>
<comment type="caution">
    <text evidence="2">The sequence shown here is derived from an EMBL/GenBank/DDBJ whole genome shotgun (WGS) entry which is preliminary data.</text>
</comment>
<evidence type="ECO:0000313" key="3">
    <source>
        <dbReference type="Proteomes" id="UP000499080"/>
    </source>
</evidence>
<gene>
    <name evidence="2" type="ORF">AVEN_240404_1</name>
</gene>
<evidence type="ECO:0000313" key="2">
    <source>
        <dbReference type="EMBL" id="GBO10368.1"/>
    </source>
</evidence>
<proteinExistence type="predicted"/>
<reference evidence="2 3" key="1">
    <citation type="journal article" date="2019" name="Sci. Rep.">
        <title>Orb-weaving spider Araneus ventricosus genome elucidates the spidroin gene catalogue.</title>
        <authorList>
            <person name="Kono N."/>
            <person name="Nakamura H."/>
            <person name="Ohtoshi R."/>
            <person name="Moran D.A.P."/>
            <person name="Shinohara A."/>
            <person name="Yoshida Y."/>
            <person name="Fujiwara M."/>
            <person name="Mori M."/>
            <person name="Tomita M."/>
            <person name="Arakawa K."/>
        </authorList>
    </citation>
    <scope>NUCLEOTIDE SEQUENCE [LARGE SCALE GENOMIC DNA]</scope>
</reference>
<feature type="compositionally biased region" description="Polar residues" evidence="1">
    <location>
        <begin position="54"/>
        <end position="63"/>
    </location>
</feature>
<accession>A0A4Y2UBZ5</accession>
<dbReference type="AlphaFoldDB" id="A0A4Y2UBZ5"/>
<protein>
    <submittedName>
        <fullName evidence="2">Uncharacterized protein</fullName>
    </submittedName>
</protein>
<keyword evidence="3" id="KW-1185">Reference proteome</keyword>
<dbReference type="EMBL" id="BGPR01035505">
    <property type="protein sequence ID" value="GBO10368.1"/>
    <property type="molecule type" value="Genomic_DNA"/>
</dbReference>
<organism evidence="2 3">
    <name type="scientific">Araneus ventricosus</name>
    <name type="common">Orbweaver spider</name>
    <name type="synonym">Epeira ventricosa</name>
    <dbReference type="NCBI Taxonomy" id="182803"/>
    <lineage>
        <taxon>Eukaryota</taxon>
        <taxon>Metazoa</taxon>
        <taxon>Ecdysozoa</taxon>
        <taxon>Arthropoda</taxon>
        <taxon>Chelicerata</taxon>
        <taxon>Arachnida</taxon>
        <taxon>Araneae</taxon>
        <taxon>Araneomorphae</taxon>
        <taxon>Entelegynae</taxon>
        <taxon>Araneoidea</taxon>
        <taxon>Araneidae</taxon>
        <taxon>Araneus</taxon>
    </lineage>
</organism>
<name>A0A4Y2UBZ5_ARAVE</name>
<feature type="region of interest" description="Disordered" evidence="1">
    <location>
        <begin position="28"/>
        <end position="63"/>
    </location>
</feature>
<dbReference type="Proteomes" id="UP000499080">
    <property type="component" value="Unassembled WGS sequence"/>
</dbReference>